<dbReference type="InterPro" id="IPR000333">
    <property type="entry name" value="TGFB_receptor"/>
</dbReference>
<feature type="domain" description="Protein kinase" evidence="14">
    <location>
        <begin position="1"/>
        <end position="102"/>
    </location>
</feature>
<dbReference type="EMBL" id="GALX01005191">
    <property type="protein sequence ID" value="JAB63275.1"/>
    <property type="molecule type" value="Transcribed_RNA"/>
</dbReference>
<keyword evidence="8" id="KW-0547">Nucleotide-binding</keyword>
<dbReference type="GO" id="GO:0043235">
    <property type="term" value="C:receptor complex"/>
    <property type="evidence" value="ECO:0007669"/>
    <property type="project" value="TreeGrafter"/>
</dbReference>
<proteinExistence type="inferred from homology"/>
<gene>
    <name evidence="15" type="primary">TGFR1</name>
</gene>
<dbReference type="InterPro" id="IPR011009">
    <property type="entry name" value="Kinase-like_dom_sf"/>
</dbReference>
<evidence type="ECO:0000256" key="8">
    <source>
        <dbReference type="ARBA" id="ARBA00022741"/>
    </source>
</evidence>
<accession>V5G000</accession>
<keyword evidence="6" id="KW-0812">Transmembrane</keyword>
<keyword evidence="5" id="KW-0808">Transferase</keyword>
<keyword evidence="4" id="KW-0723">Serine/threonine-protein kinase</keyword>
<evidence type="ECO:0000259" key="14">
    <source>
        <dbReference type="PROSITE" id="PS50011"/>
    </source>
</evidence>
<protein>
    <recommendedName>
        <fullName evidence="3">receptor protein serine/threonine kinase</fullName>
        <ecNumber evidence="3">2.7.11.30</ecNumber>
    </recommendedName>
</protein>
<evidence type="ECO:0000256" key="6">
    <source>
        <dbReference type="ARBA" id="ARBA00022692"/>
    </source>
</evidence>
<dbReference type="PROSITE" id="PS50011">
    <property type="entry name" value="PROTEIN_KINASE_DOM"/>
    <property type="match status" value="1"/>
</dbReference>
<evidence type="ECO:0000256" key="11">
    <source>
        <dbReference type="ARBA" id="ARBA00022989"/>
    </source>
</evidence>
<comment type="subcellular location">
    <subcellularLocation>
        <location evidence="1">Membrane</location>
        <topology evidence="1">Single-pass type I membrane protein</topology>
    </subcellularLocation>
</comment>
<dbReference type="Gene3D" id="1.10.510.10">
    <property type="entry name" value="Transferase(Phosphotransferase) domain 1"/>
    <property type="match status" value="1"/>
</dbReference>
<dbReference type="GO" id="GO:0004675">
    <property type="term" value="F:transmembrane receptor protein serine/threonine kinase activity"/>
    <property type="evidence" value="ECO:0007669"/>
    <property type="project" value="UniProtKB-EC"/>
</dbReference>
<evidence type="ECO:0000256" key="9">
    <source>
        <dbReference type="ARBA" id="ARBA00022777"/>
    </source>
</evidence>
<reference evidence="15" key="1">
    <citation type="submission" date="2013-07" db="EMBL/GenBank/DDBJ databases">
        <title>Midgut Transcriptome Profiling of Anoplphora glabripennis, a Lignocellulose Degrading, Wood-Boring Cerambycid.</title>
        <authorList>
            <person name="Scully E.D."/>
            <person name="Hoover K."/>
            <person name="Carlson J.E."/>
            <person name="Tien M."/>
            <person name="Geib S.M."/>
        </authorList>
    </citation>
    <scope>NUCLEOTIDE SEQUENCE</scope>
</reference>
<keyword evidence="7" id="KW-0732">Signal</keyword>
<evidence type="ECO:0000256" key="12">
    <source>
        <dbReference type="ARBA" id="ARBA00023136"/>
    </source>
</evidence>
<keyword evidence="12" id="KW-0472">Membrane</keyword>
<keyword evidence="13 15" id="KW-0675">Receptor</keyword>
<evidence type="ECO:0000256" key="7">
    <source>
        <dbReference type="ARBA" id="ARBA00022729"/>
    </source>
</evidence>
<dbReference type="PANTHER" id="PTHR23255:SF71">
    <property type="entry name" value="RECEPTOR PROTEIN SERINE_THREONINE KINASE"/>
    <property type="match status" value="1"/>
</dbReference>
<evidence type="ECO:0000256" key="1">
    <source>
        <dbReference type="ARBA" id="ARBA00004479"/>
    </source>
</evidence>
<dbReference type="GO" id="GO:0071363">
    <property type="term" value="P:cellular response to growth factor stimulus"/>
    <property type="evidence" value="ECO:0007669"/>
    <property type="project" value="TreeGrafter"/>
</dbReference>
<evidence type="ECO:0000256" key="13">
    <source>
        <dbReference type="ARBA" id="ARBA00023170"/>
    </source>
</evidence>
<organism evidence="15">
    <name type="scientific">Anoplophora glabripennis</name>
    <name type="common">Asian longhorn beetle</name>
    <name type="synonym">Anoplophora nobilis</name>
    <dbReference type="NCBI Taxonomy" id="217634"/>
    <lineage>
        <taxon>Eukaryota</taxon>
        <taxon>Metazoa</taxon>
        <taxon>Ecdysozoa</taxon>
        <taxon>Arthropoda</taxon>
        <taxon>Hexapoda</taxon>
        <taxon>Insecta</taxon>
        <taxon>Pterygota</taxon>
        <taxon>Neoptera</taxon>
        <taxon>Endopterygota</taxon>
        <taxon>Coleoptera</taxon>
        <taxon>Polyphaga</taxon>
        <taxon>Cucujiformia</taxon>
        <taxon>Chrysomeloidea</taxon>
        <taxon>Cerambycidae</taxon>
        <taxon>Lamiinae</taxon>
        <taxon>Lamiini</taxon>
        <taxon>Anoplophora</taxon>
    </lineage>
</organism>
<dbReference type="GO" id="GO:0005886">
    <property type="term" value="C:plasma membrane"/>
    <property type="evidence" value="ECO:0007669"/>
    <property type="project" value="TreeGrafter"/>
</dbReference>
<dbReference type="InterPro" id="IPR000719">
    <property type="entry name" value="Prot_kinase_dom"/>
</dbReference>
<keyword evidence="11" id="KW-1133">Transmembrane helix</keyword>
<dbReference type="SUPFAM" id="SSF56112">
    <property type="entry name" value="Protein kinase-like (PK-like)"/>
    <property type="match status" value="1"/>
</dbReference>
<evidence type="ECO:0000256" key="2">
    <source>
        <dbReference type="ARBA" id="ARBA00009605"/>
    </source>
</evidence>
<dbReference type="EC" id="2.7.11.30" evidence="3"/>
<dbReference type="GO" id="GO:0005524">
    <property type="term" value="F:ATP binding"/>
    <property type="evidence" value="ECO:0007669"/>
    <property type="project" value="UniProtKB-KW"/>
</dbReference>
<sequence length="102" mass="11848">MAPEILDKKIDLQNFEAHKSADMYACGLVFWEITRRCDIGDCPTPPYAPPFRDEVPRNPSLEQMHEVVCVKEIRPVISESWKNVEILETLAKTMEVSNFFKY</sequence>
<evidence type="ECO:0000256" key="3">
    <source>
        <dbReference type="ARBA" id="ARBA00012401"/>
    </source>
</evidence>
<evidence type="ECO:0000256" key="5">
    <source>
        <dbReference type="ARBA" id="ARBA00022679"/>
    </source>
</evidence>
<dbReference type="PANTHER" id="PTHR23255">
    <property type="entry name" value="TRANSFORMING GROWTH FACTOR-BETA RECEPTOR TYPE I AND II"/>
    <property type="match status" value="1"/>
</dbReference>
<keyword evidence="9" id="KW-0418">Kinase</keyword>
<dbReference type="AlphaFoldDB" id="V5G000"/>
<evidence type="ECO:0000256" key="10">
    <source>
        <dbReference type="ARBA" id="ARBA00022840"/>
    </source>
</evidence>
<evidence type="ECO:0000313" key="15">
    <source>
        <dbReference type="EMBL" id="JAB63275.1"/>
    </source>
</evidence>
<name>V5G000_ANOGL</name>
<comment type="similarity">
    <text evidence="2">Belongs to the protein kinase superfamily. TKL Ser/Thr protein kinase family. TGFB receptor subfamily.</text>
</comment>
<keyword evidence="10" id="KW-0067">ATP-binding</keyword>
<evidence type="ECO:0000256" key="4">
    <source>
        <dbReference type="ARBA" id="ARBA00022527"/>
    </source>
</evidence>